<evidence type="ECO:0000313" key="3">
    <source>
        <dbReference type="Proteomes" id="UP001319200"/>
    </source>
</evidence>
<keyword evidence="1" id="KW-1133">Transmembrane helix</keyword>
<feature type="transmembrane region" description="Helical" evidence="1">
    <location>
        <begin position="48"/>
        <end position="67"/>
    </location>
</feature>
<evidence type="ECO:0000256" key="1">
    <source>
        <dbReference type="SAM" id="Phobius"/>
    </source>
</evidence>
<gene>
    <name evidence="2" type="ORF">KK083_22350</name>
</gene>
<protein>
    <recommendedName>
        <fullName evidence="4">Phage abortive infection protein</fullName>
    </recommendedName>
</protein>
<comment type="caution">
    <text evidence="2">The sequence shown here is derived from an EMBL/GenBank/DDBJ whole genome shotgun (WGS) entry which is preliminary data.</text>
</comment>
<dbReference type="Proteomes" id="UP001319200">
    <property type="component" value="Unassembled WGS sequence"/>
</dbReference>
<organism evidence="2 3">
    <name type="scientific">Chryseosolibacter histidini</name>
    <dbReference type="NCBI Taxonomy" id="2782349"/>
    <lineage>
        <taxon>Bacteria</taxon>
        <taxon>Pseudomonadati</taxon>
        <taxon>Bacteroidota</taxon>
        <taxon>Cytophagia</taxon>
        <taxon>Cytophagales</taxon>
        <taxon>Chryseotaleaceae</taxon>
        <taxon>Chryseosolibacter</taxon>
    </lineage>
</organism>
<keyword evidence="1" id="KW-0472">Membrane</keyword>
<keyword evidence="1" id="KW-0812">Transmembrane</keyword>
<name>A0AAP2DNI6_9BACT</name>
<reference evidence="2 3" key="1">
    <citation type="submission" date="2021-05" db="EMBL/GenBank/DDBJ databases">
        <title>A Polyphasic approach of four new species of the genus Ohtaekwangia: Ohtaekwangia histidinii sp. nov., Ohtaekwangia cretensis sp. nov., Ohtaekwangia indiensis sp. nov., Ohtaekwangia reichenbachii sp. nov. from diverse environment.</title>
        <authorList>
            <person name="Octaviana S."/>
        </authorList>
    </citation>
    <scope>NUCLEOTIDE SEQUENCE [LARGE SCALE GENOMIC DNA]</scope>
    <source>
        <strain evidence="2 3">PWU4</strain>
    </source>
</reference>
<dbReference type="EMBL" id="JAHESF010000027">
    <property type="protein sequence ID" value="MBT1699645.1"/>
    <property type="molecule type" value="Genomic_DNA"/>
</dbReference>
<dbReference type="AlphaFoldDB" id="A0AAP2DNI6"/>
<dbReference type="RefSeq" id="WP_254167737.1">
    <property type="nucleotide sequence ID" value="NZ_JAHESF010000027.1"/>
</dbReference>
<accession>A0AAP2DNI6</accession>
<proteinExistence type="predicted"/>
<evidence type="ECO:0000313" key="2">
    <source>
        <dbReference type="EMBL" id="MBT1699645.1"/>
    </source>
</evidence>
<sequence>METRKEFAFLIAAGTILLLPALLTQTEFSIFDFSNSGEVGDTIGGVTAPFVGLLGAFLVYKAFLVQVESNKIQLKNSEFQIALKLIDDLEIKLSAKNRRYEFSVSEGESQKIEAANFYEVIRFWNGIKTYREYYRGAIVQSIRQVNFFKKFVMRSKNLSITDKSLLMEKAGLAFGSDLSDAFYAMLMTQNSGLNGEEKQFYDYCRKFNDTTLQDLLYHTIDIEEFNT</sequence>
<keyword evidence="3" id="KW-1185">Reference proteome</keyword>
<evidence type="ECO:0008006" key="4">
    <source>
        <dbReference type="Google" id="ProtNLM"/>
    </source>
</evidence>